<reference evidence="1" key="1">
    <citation type="submission" date="2021-04" db="EMBL/GenBank/DDBJ databases">
        <title>Pseudonocardia sp. nov., isolated from sandy soil of mangrove forest.</title>
        <authorList>
            <person name="Zan Z."/>
            <person name="Huang R."/>
            <person name="Liu W."/>
        </authorList>
    </citation>
    <scope>NUCLEOTIDE SEQUENCE</scope>
    <source>
        <strain evidence="1">S2-4</strain>
    </source>
</reference>
<accession>A0ABT1A441</accession>
<evidence type="ECO:0000313" key="2">
    <source>
        <dbReference type="Proteomes" id="UP001165283"/>
    </source>
</evidence>
<name>A0ABT1A441_9PSEU</name>
<keyword evidence="2" id="KW-1185">Reference proteome</keyword>
<organism evidence="1 2">
    <name type="scientific">Pseudonocardia humida</name>
    <dbReference type="NCBI Taxonomy" id="2800819"/>
    <lineage>
        <taxon>Bacteria</taxon>
        <taxon>Bacillati</taxon>
        <taxon>Actinomycetota</taxon>
        <taxon>Actinomycetes</taxon>
        <taxon>Pseudonocardiales</taxon>
        <taxon>Pseudonocardiaceae</taxon>
        <taxon>Pseudonocardia</taxon>
    </lineage>
</organism>
<proteinExistence type="predicted"/>
<dbReference type="Proteomes" id="UP001165283">
    <property type="component" value="Unassembled WGS sequence"/>
</dbReference>
<evidence type="ECO:0000313" key="1">
    <source>
        <dbReference type="EMBL" id="MCO1657614.1"/>
    </source>
</evidence>
<dbReference type="EMBL" id="JAGSOV010000044">
    <property type="protein sequence ID" value="MCO1657614.1"/>
    <property type="molecule type" value="Genomic_DNA"/>
</dbReference>
<comment type="caution">
    <text evidence="1">The sequence shown here is derived from an EMBL/GenBank/DDBJ whole genome shotgun (WGS) entry which is preliminary data.</text>
</comment>
<sequence>MLSAISAALRLTGDERAHLFRLAGHTPPDGGGEGRHLRRQVARGSHPMASLALLTSNAPGSPAIGRRTSDCGQNRASDCSVGVSLVVSSTAMTSAS</sequence>
<protein>
    <submittedName>
        <fullName evidence="1">Uncharacterized protein</fullName>
    </submittedName>
</protein>
<dbReference type="RefSeq" id="WP_372497037.1">
    <property type="nucleotide sequence ID" value="NZ_JAGSOV010000044.1"/>
</dbReference>
<gene>
    <name evidence="1" type="ORF">KDL28_21375</name>
</gene>